<keyword evidence="5" id="KW-1185">Reference proteome</keyword>
<dbReference type="RefSeq" id="WP_061135899.1">
    <property type="nucleotide sequence ID" value="NZ_FCNX02000009.1"/>
</dbReference>
<dbReference type="CDD" id="cd07138">
    <property type="entry name" value="ALDH_CddD_SSP0762"/>
    <property type="match status" value="1"/>
</dbReference>
<dbReference type="FunFam" id="3.40.309.10:FF:000012">
    <property type="entry name" value="Betaine aldehyde dehydrogenase"/>
    <property type="match status" value="1"/>
</dbReference>
<dbReference type="GO" id="GO:0016620">
    <property type="term" value="F:oxidoreductase activity, acting on the aldehyde or oxo group of donors, NAD or NADP as acceptor"/>
    <property type="evidence" value="ECO:0007669"/>
    <property type="project" value="InterPro"/>
</dbReference>
<feature type="domain" description="Aldehyde dehydrogenase" evidence="3">
    <location>
        <begin position="18"/>
        <end position="471"/>
    </location>
</feature>
<dbReference type="FunFam" id="3.40.605.10:FF:000007">
    <property type="entry name" value="NAD/NADP-dependent betaine aldehyde dehydrogenase"/>
    <property type="match status" value="1"/>
</dbReference>
<evidence type="ECO:0000313" key="5">
    <source>
        <dbReference type="Proteomes" id="UP000054903"/>
    </source>
</evidence>
<evidence type="ECO:0000256" key="2">
    <source>
        <dbReference type="ARBA" id="ARBA00023002"/>
    </source>
</evidence>
<dbReference type="AlphaFoldDB" id="A0A158C762"/>
<dbReference type="SUPFAM" id="SSF53720">
    <property type="entry name" value="ALDH-like"/>
    <property type="match status" value="1"/>
</dbReference>
<dbReference type="Proteomes" id="UP000054903">
    <property type="component" value="Unassembled WGS sequence"/>
</dbReference>
<dbReference type="Gene3D" id="3.40.309.10">
    <property type="entry name" value="Aldehyde Dehydrogenase, Chain A, domain 2"/>
    <property type="match status" value="1"/>
</dbReference>
<protein>
    <submittedName>
        <fullName evidence="4">Aldehyde dehydrogenase</fullName>
    </submittedName>
</protein>
<dbReference type="InterPro" id="IPR016163">
    <property type="entry name" value="Ald_DH_C"/>
</dbReference>
<reference evidence="4" key="1">
    <citation type="submission" date="2016-01" db="EMBL/GenBank/DDBJ databases">
        <authorList>
            <person name="Peeters C."/>
        </authorList>
    </citation>
    <scope>NUCLEOTIDE SEQUENCE</scope>
    <source>
        <strain evidence="4">LMG 29320</strain>
    </source>
</reference>
<evidence type="ECO:0000256" key="1">
    <source>
        <dbReference type="ARBA" id="ARBA00009986"/>
    </source>
</evidence>
<dbReference type="EMBL" id="FCNX02000009">
    <property type="protein sequence ID" value="SAK78198.1"/>
    <property type="molecule type" value="Genomic_DNA"/>
</dbReference>
<dbReference type="PANTHER" id="PTHR42804">
    <property type="entry name" value="ALDEHYDE DEHYDROGENASE"/>
    <property type="match status" value="1"/>
</dbReference>
<proteinExistence type="inferred from homology"/>
<sequence>MKDLNKFYIGGRWSEPSAGAQFADIVNPATEEVVGRVAMATSADVDCAVAAARAAFPAWSRTSVDVRAALLGRVMALYKERLGELADAITTEMGAPVWLAREKQAPAGLGQLHGTLTALQGFPFVTTRGSTQIVREPVGVAALITPWNWPLNQIAAKVAPALAAGCTIVLKPSEITPLDAALFAQIMHDAGVPAGVFNMIYGDGAEIGGALARHRHVDMVSITGSTRAGVDVATKAAPTVKRVTQELGGKSPNVILDDADLKSAVSNGVVFCMMNSGQTCIAPTRMLVPKHLHDAAAAIAAATANALTVGDPAHPDTKLGPISNRRQYERVQQMIQRGIDEGATLAAGGAGRPAALARGFYARPTVFANVHNDMRIAREEIFGPVVVLIPYASEDEAIDIANDTEYGLAAYVSSSDPARARRVAQHLRAGAVMLNGAALDLNAPFGGYKMSGNGREFGEHGISEFLETKSIAGCV</sequence>
<dbReference type="STRING" id="1777138.AWB77_03734"/>
<dbReference type="OrthoDB" id="6187633at2"/>
<gene>
    <name evidence="4" type="ORF">AWB77_03734</name>
</gene>
<dbReference type="Pfam" id="PF00171">
    <property type="entry name" value="Aldedh"/>
    <property type="match status" value="1"/>
</dbReference>
<evidence type="ECO:0000259" key="3">
    <source>
        <dbReference type="Pfam" id="PF00171"/>
    </source>
</evidence>
<name>A0A158C762_9BURK</name>
<comment type="similarity">
    <text evidence="1">Belongs to the aldehyde dehydrogenase family.</text>
</comment>
<dbReference type="InterPro" id="IPR016162">
    <property type="entry name" value="Ald_DH_N"/>
</dbReference>
<evidence type="ECO:0000313" key="4">
    <source>
        <dbReference type="EMBL" id="SAK78198.1"/>
    </source>
</evidence>
<dbReference type="Gene3D" id="3.40.605.10">
    <property type="entry name" value="Aldehyde Dehydrogenase, Chain A, domain 1"/>
    <property type="match status" value="1"/>
</dbReference>
<keyword evidence="2" id="KW-0560">Oxidoreductase</keyword>
<dbReference type="PANTHER" id="PTHR42804:SF1">
    <property type="entry name" value="ALDEHYDE DEHYDROGENASE-RELATED"/>
    <property type="match status" value="1"/>
</dbReference>
<organism evidence="4 5">
    <name type="scientific">Caballeronia fortuita</name>
    <dbReference type="NCBI Taxonomy" id="1777138"/>
    <lineage>
        <taxon>Bacteria</taxon>
        <taxon>Pseudomonadati</taxon>
        <taxon>Pseudomonadota</taxon>
        <taxon>Betaproteobacteria</taxon>
        <taxon>Burkholderiales</taxon>
        <taxon>Burkholderiaceae</taxon>
        <taxon>Caballeronia</taxon>
    </lineage>
</organism>
<dbReference type="FunFam" id="3.40.605.10:FF:000026">
    <property type="entry name" value="Aldehyde dehydrogenase, putative"/>
    <property type="match status" value="1"/>
</dbReference>
<dbReference type="InterPro" id="IPR016161">
    <property type="entry name" value="Ald_DH/histidinol_DH"/>
</dbReference>
<dbReference type="InterPro" id="IPR015590">
    <property type="entry name" value="Aldehyde_DH_dom"/>
</dbReference>
<comment type="caution">
    <text evidence="4">The sequence shown here is derived from an EMBL/GenBank/DDBJ whole genome shotgun (WGS) entry which is preliminary data.</text>
</comment>
<accession>A0A158C762</accession>